<dbReference type="InParanoid" id="F6W615"/>
<sequence>MQYKCTNSEYLGGRAIDRDGAYDLCKEPKFWERANDPNYKCLMYSFGVGNDFTFDDEVAKRGCEVHSFDPTMDLSDGHVRDSGVVFHKLGISSENIDKDANGWKMRNFKTLIKELGHNGRYMDYLKIDTDAPQGGFEDTLMQELLDTGLYKCVRQYAQEIHLLGPISNPDKLKRCRNIYRQLTTLNEHGWRLYNNTDNVRATRIVQKNPNFQQIQNKAGMVNKGGAILWETAFVNFKVESPCKVE</sequence>
<feature type="domain" description="Methyltransferase" evidence="1">
    <location>
        <begin position="3"/>
        <end position="162"/>
    </location>
</feature>
<dbReference type="HOGENOM" id="CLU_072082_0_0_1"/>
<protein>
    <recommendedName>
        <fullName evidence="1">Methyltransferase domain-containing protein</fullName>
    </recommendedName>
</protein>
<evidence type="ECO:0000313" key="3">
    <source>
        <dbReference type="Proteomes" id="UP000008144"/>
    </source>
</evidence>
<dbReference type="AlphaFoldDB" id="F6W615"/>
<dbReference type="Ensembl" id="ENSCINT00000004099.3">
    <property type="protein sequence ID" value="ENSCINP00000004099.3"/>
    <property type="gene ID" value="ENSCING00000002029.3"/>
</dbReference>
<dbReference type="InterPro" id="IPR026913">
    <property type="entry name" value="METTL24"/>
</dbReference>
<organism evidence="2 3">
    <name type="scientific">Ciona intestinalis</name>
    <name type="common">Transparent sea squirt</name>
    <name type="synonym">Ascidia intestinalis</name>
    <dbReference type="NCBI Taxonomy" id="7719"/>
    <lineage>
        <taxon>Eukaryota</taxon>
        <taxon>Metazoa</taxon>
        <taxon>Chordata</taxon>
        <taxon>Tunicata</taxon>
        <taxon>Ascidiacea</taxon>
        <taxon>Phlebobranchia</taxon>
        <taxon>Cionidae</taxon>
        <taxon>Ciona</taxon>
    </lineage>
</organism>
<reference evidence="2" key="2">
    <citation type="submission" date="2025-08" db="UniProtKB">
        <authorList>
            <consortium name="Ensembl"/>
        </authorList>
    </citation>
    <scope>IDENTIFICATION</scope>
</reference>
<dbReference type="Proteomes" id="UP000008144">
    <property type="component" value="Unassembled WGS sequence"/>
</dbReference>
<reference evidence="2" key="3">
    <citation type="submission" date="2025-09" db="UniProtKB">
        <authorList>
            <consortium name="Ensembl"/>
        </authorList>
    </citation>
    <scope>IDENTIFICATION</scope>
</reference>
<dbReference type="PANTHER" id="PTHR32026:SF10">
    <property type="entry name" value="METHYLTRANSFERASE-LIKE PROTEIN 24-RELATED"/>
    <property type="match status" value="1"/>
</dbReference>
<evidence type="ECO:0000313" key="2">
    <source>
        <dbReference type="Ensembl" id="ENSCINP00000004099.3"/>
    </source>
</evidence>
<dbReference type="OMA" id="HNGRYMD"/>
<accession>F6W615</accession>
<dbReference type="Pfam" id="PF13383">
    <property type="entry name" value="Methyltransf_22"/>
    <property type="match status" value="1"/>
</dbReference>
<evidence type="ECO:0000259" key="1">
    <source>
        <dbReference type="Pfam" id="PF13383"/>
    </source>
</evidence>
<keyword evidence="3" id="KW-1185">Reference proteome</keyword>
<proteinExistence type="predicted"/>
<dbReference type="PANTHER" id="PTHR32026">
    <property type="entry name" value="METHYLTRANSFERASE-LIKE PROTEIN 24"/>
    <property type="match status" value="1"/>
</dbReference>
<dbReference type="GeneTree" id="ENSGT00940000165123"/>
<name>F6W615_CIOIN</name>
<dbReference type="InterPro" id="IPR025714">
    <property type="entry name" value="Methyltranfer_dom"/>
</dbReference>
<reference evidence="3" key="1">
    <citation type="journal article" date="2002" name="Science">
        <title>The draft genome of Ciona intestinalis: insights into chordate and vertebrate origins.</title>
        <authorList>
            <person name="Dehal P."/>
            <person name="Satou Y."/>
            <person name="Campbell R.K."/>
            <person name="Chapman J."/>
            <person name="Degnan B."/>
            <person name="De Tomaso A."/>
            <person name="Davidson B."/>
            <person name="Di Gregorio A."/>
            <person name="Gelpke M."/>
            <person name="Goodstein D.M."/>
            <person name="Harafuji N."/>
            <person name="Hastings K.E."/>
            <person name="Ho I."/>
            <person name="Hotta K."/>
            <person name="Huang W."/>
            <person name="Kawashima T."/>
            <person name="Lemaire P."/>
            <person name="Martinez D."/>
            <person name="Meinertzhagen I.A."/>
            <person name="Necula S."/>
            <person name="Nonaka M."/>
            <person name="Putnam N."/>
            <person name="Rash S."/>
            <person name="Saiga H."/>
            <person name="Satake M."/>
            <person name="Terry A."/>
            <person name="Yamada L."/>
            <person name="Wang H.G."/>
            <person name="Awazu S."/>
            <person name="Azumi K."/>
            <person name="Boore J."/>
            <person name="Branno M."/>
            <person name="Chin-Bow S."/>
            <person name="DeSantis R."/>
            <person name="Doyle S."/>
            <person name="Francino P."/>
            <person name="Keys D.N."/>
            <person name="Haga S."/>
            <person name="Hayashi H."/>
            <person name="Hino K."/>
            <person name="Imai K.S."/>
            <person name="Inaba K."/>
            <person name="Kano S."/>
            <person name="Kobayashi K."/>
            <person name="Kobayashi M."/>
            <person name="Lee B.I."/>
            <person name="Makabe K.W."/>
            <person name="Manohar C."/>
            <person name="Matassi G."/>
            <person name="Medina M."/>
            <person name="Mochizuki Y."/>
            <person name="Mount S."/>
            <person name="Morishita T."/>
            <person name="Miura S."/>
            <person name="Nakayama A."/>
            <person name="Nishizaka S."/>
            <person name="Nomoto H."/>
            <person name="Ohta F."/>
            <person name="Oishi K."/>
            <person name="Rigoutsos I."/>
            <person name="Sano M."/>
            <person name="Sasaki A."/>
            <person name="Sasakura Y."/>
            <person name="Shoguchi E."/>
            <person name="Shin-i T."/>
            <person name="Spagnuolo A."/>
            <person name="Stainier D."/>
            <person name="Suzuki M.M."/>
            <person name="Tassy O."/>
            <person name="Takatori N."/>
            <person name="Tokuoka M."/>
            <person name="Yagi K."/>
            <person name="Yoshizaki F."/>
            <person name="Wada S."/>
            <person name="Zhang C."/>
            <person name="Hyatt P.D."/>
            <person name="Larimer F."/>
            <person name="Detter C."/>
            <person name="Doggett N."/>
            <person name="Glavina T."/>
            <person name="Hawkins T."/>
            <person name="Richardson P."/>
            <person name="Lucas S."/>
            <person name="Kohara Y."/>
            <person name="Levine M."/>
            <person name="Satoh N."/>
            <person name="Rokhsar D.S."/>
        </authorList>
    </citation>
    <scope>NUCLEOTIDE SEQUENCE [LARGE SCALE GENOMIC DNA]</scope>
</reference>